<keyword evidence="2" id="KW-1185">Reference proteome</keyword>
<accession>A0A9P0NXS7</accession>
<reference evidence="1" key="1">
    <citation type="submission" date="2022-03" db="EMBL/GenBank/DDBJ databases">
        <authorList>
            <person name="Sayadi A."/>
        </authorList>
    </citation>
    <scope>NUCLEOTIDE SEQUENCE</scope>
</reference>
<dbReference type="AlphaFoldDB" id="A0A9P0NXS7"/>
<organism evidence="1 2">
    <name type="scientific">Acanthoscelides obtectus</name>
    <name type="common">Bean weevil</name>
    <name type="synonym">Bruchus obtectus</name>
    <dbReference type="NCBI Taxonomy" id="200917"/>
    <lineage>
        <taxon>Eukaryota</taxon>
        <taxon>Metazoa</taxon>
        <taxon>Ecdysozoa</taxon>
        <taxon>Arthropoda</taxon>
        <taxon>Hexapoda</taxon>
        <taxon>Insecta</taxon>
        <taxon>Pterygota</taxon>
        <taxon>Neoptera</taxon>
        <taxon>Endopterygota</taxon>
        <taxon>Coleoptera</taxon>
        <taxon>Polyphaga</taxon>
        <taxon>Cucujiformia</taxon>
        <taxon>Chrysomeloidea</taxon>
        <taxon>Chrysomelidae</taxon>
        <taxon>Bruchinae</taxon>
        <taxon>Bruchini</taxon>
        <taxon>Acanthoscelides</taxon>
    </lineage>
</organism>
<name>A0A9P0NXS7_ACAOB</name>
<comment type="caution">
    <text evidence="1">The sequence shown here is derived from an EMBL/GenBank/DDBJ whole genome shotgun (WGS) entry which is preliminary data.</text>
</comment>
<protein>
    <submittedName>
        <fullName evidence="1">Uncharacterized protein</fullName>
    </submittedName>
</protein>
<dbReference type="Proteomes" id="UP001152888">
    <property type="component" value="Unassembled WGS sequence"/>
</dbReference>
<sequence>MVDYCRNGCHELENLFERKPNKRQGTKNIPRCLKVKIHSSS</sequence>
<evidence type="ECO:0000313" key="1">
    <source>
        <dbReference type="EMBL" id="CAH1963281.1"/>
    </source>
</evidence>
<gene>
    <name evidence="1" type="ORF">ACAOBT_LOCUS5127</name>
</gene>
<proteinExistence type="predicted"/>
<dbReference type="EMBL" id="CAKOFQ010006707">
    <property type="protein sequence ID" value="CAH1963281.1"/>
    <property type="molecule type" value="Genomic_DNA"/>
</dbReference>
<evidence type="ECO:0000313" key="2">
    <source>
        <dbReference type="Proteomes" id="UP001152888"/>
    </source>
</evidence>